<evidence type="ECO:0000259" key="2">
    <source>
        <dbReference type="PROSITE" id="PS50850"/>
    </source>
</evidence>
<organism evidence="3">
    <name type="scientific">marine sediment metagenome</name>
    <dbReference type="NCBI Taxonomy" id="412755"/>
    <lineage>
        <taxon>unclassified sequences</taxon>
        <taxon>metagenomes</taxon>
        <taxon>ecological metagenomes</taxon>
    </lineage>
</organism>
<dbReference type="Gene3D" id="1.20.1250.20">
    <property type="entry name" value="MFS general substrate transporter like domains"/>
    <property type="match status" value="1"/>
</dbReference>
<feature type="transmembrane region" description="Helical" evidence="1">
    <location>
        <begin position="156"/>
        <end position="173"/>
    </location>
</feature>
<feature type="transmembrane region" description="Helical" evidence="1">
    <location>
        <begin position="31"/>
        <end position="51"/>
    </location>
</feature>
<proteinExistence type="predicted"/>
<reference evidence="3" key="1">
    <citation type="journal article" date="2014" name="Front. Microbiol.">
        <title>High frequency of phylogenetically diverse reductive dehalogenase-homologous genes in deep subseafloor sedimentary metagenomes.</title>
        <authorList>
            <person name="Kawai M."/>
            <person name="Futagami T."/>
            <person name="Toyoda A."/>
            <person name="Takaki Y."/>
            <person name="Nishi S."/>
            <person name="Hori S."/>
            <person name="Arai W."/>
            <person name="Tsubouchi T."/>
            <person name="Morono Y."/>
            <person name="Uchiyama I."/>
            <person name="Ito T."/>
            <person name="Fujiyama A."/>
            <person name="Inagaki F."/>
            <person name="Takami H."/>
        </authorList>
    </citation>
    <scope>NUCLEOTIDE SEQUENCE</scope>
    <source>
        <strain evidence="3">Expedition CK06-06</strain>
    </source>
</reference>
<evidence type="ECO:0000256" key="1">
    <source>
        <dbReference type="SAM" id="Phobius"/>
    </source>
</evidence>
<dbReference type="AlphaFoldDB" id="X1R7G6"/>
<keyword evidence="1" id="KW-1133">Transmembrane helix</keyword>
<name>X1R7G6_9ZZZZ</name>
<feature type="transmembrane region" description="Helical" evidence="1">
    <location>
        <begin position="123"/>
        <end position="144"/>
    </location>
</feature>
<dbReference type="PROSITE" id="PS50850">
    <property type="entry name" value="MFS"/>
    <property type="match status" value="1"/>
</dbReference>
<keyword evidence="1" id="KW-0472">Membrane</keyword>
<dbReference type="Pfam" id="PF07690">
    <property type="entry name" value="MFS_1"/>
    <property type="match status" value="1"/>
</dbReference>
<sequence>MTGIALSGVSLGTIIMPPLATWLIITYGWRTSYTIVGLAAMIVIISATQFVKRDPAQIGQLPDGENGVKAESLDLPARSLPLREAIHTRQFWTLCAIFGCLWFSAIAITVHIVIHAIDLGIPAISASQILAIMGGAGIAGRIIIGSTADRIGHKPTLIMGFTLMVVSLLWLLVAKELWAFYLFAVIFGFGFSGLVVLESPLMAKLFGLGSLSVIMGSVEFVSATLSTPSSIVTGYIFDIMNSYQLAFLILAGASIIGL</sequence>
<feature type="domain" description="Major facilitator superfamily (MFS) profile" evidence="2">
    <location>
        <begin position="1"/>
        <end position="258"/>
    </location>
</feature>
<comment type="caution">
    <text evidence="3">The sequence shown here is derived from an EMBL/GenBank/DDBJ whole genome shotgun (WGS) entry which is preliminary data.</text>
</comment>
<dbReference type="PANTHER" id="PTHR11360">
    <property type="entry name" value="MONOCARBOXYLATE TRANSPORTER"/>
    <property type="match status" value="1"/>
</dbReference>
<evidence type="ECO:0000313" key="3">
    <source>
        <dbReference type="EMBL" id="GAI59095.1"/>
    </source>
</evidence>
<keyword evidence="1" id="KW-0812">Transmembrane</keyword>
<gene>
    <name evidence="3" type="ORF">S12H4_07175</name>
</gene>
<dbReference type="InterPro" id="IPR036259">
    <property type="entry name" value="MFS_trans_sf"/>
</dbReference>
<feature type="transmembrane region" description="Helical" evidence="1">
    <location>
        <begin position="5"/>
        <end position="25"/>
    </location>
</feature>
<feature type="transmembrane region" description="Helical" evidence="1">
    <location>
        <begin position="91"/>
        <end position="117"/>
    </location>
</feature>
<dbReference type="SUPFAM" id="SSF103473">
    <property type="entry name" value="MFS general substrate transporter"/>
    <property type="match status" value="1"/>
</dbReference>
<feature type="transmembrane region" description="Helical" evidence="1">
    <location>
        <begin position="235"/>
        <end position="256"/>
    </location>
</feature>
<accession>X1R7G6</accession>
<dbReference type="InterPro" id="IPR020846">
    <property type="entry name" value="MFS_dom"/>
</dbReference>
<dbReference type="PANTHER" id="PTHR11360:SF290">
    <property type="entry name" value="MONOCARBOXYLATE MFS PERMEASE"/>
    <property type="match status" value="1"/>
</dbReference>
<dbReference type="GO" id="GO:0022857">
    <property type="term" value="F:transmembrane transporter activity"/>
    <property type="evidence" value="ECO:0007669"/>
    <property type="project" value="InterPro"/>
</dbReference>
<dbReference type="InterPro" id="IPR011701">
    <property type="entry name" value="MFS"/>
</dbReference>
<feature type="transmembrane region" description="Helical" evidence="1">
    <location>
        <begin position="205"/>
        <end position="223"/>
    </location>
</feature>
<dbReference type="InterPro" id="IPR050327">
    <property type="entry name" value="Proton-linked_MCT"/>
</dbReference>
<feature type="non-terminal residue" evidence="3">
    <location>
        <position position="258"/>
    </location>
</feature>
<protein>
    <recommendedName>
        <fullName evidence="2">Major facilitator superfamily (MFS) profile domain-containing protein</fullName>
    </recommendedName>
</protein>
<feature type="transmembrane region" description="Helical" evidence="1">
    <location>
        <begin position="179"/>
        <end position="198"/>
    </location>
</feature>
<dbReference type="EMBL" id="BARW01002612">
    <property type="protein sequence ID" value="GAI59095.1"/>
    <property type="molecule type" value="Genomic_DNA"/>
</dbReference>